<proteinExistence type="predicted"/>
<dbReference type="AlphaFoldDB" id="B8DRJ3"/>
<evidence type="ECO:0000259" key="2">
    <source>
        <dbReference type="PROSITE" id="PS51658"/>
    </source>
</evidence>
<feature type="compositionally biased region" description="Basic and acidic residues" evidence="1">
    <location>
        <begin position="213"/>
        <end position="224"/>
    </location>
</feature>
<dbReference type="EMBL" id="CP001197">
    <property type="protein sequence ID" value="ACL08280.1"/>
    <property type="molecule type" value="Genomic_DNA"/>
</dbReference>
<feature type="region of interest" description="Disordered" evidence="1">
    <location>
        <begin position="136"/>
        <end position="224"/>
    </location>
</feature>
<evidence type="ECO:0000256" key="1">
    <source>
        <dbReference type="SAM" id="MobiDB-lite"/>
    </source>
</evidence>
<dbReference type="Gene3D" id="3.10.690.10">
    <property type="entry name" value="Bifunctional nuclease domain"/>
    <property type="match status" value="1"/>
</dbReference>
<sequence length="242" mass="26789">MIEMKVVGLSLDDATKAPILVLRREAGEELLPIWIGAMEAMAISIALNSVDVPRPLTHDLLLNTLRSLGAQLVAVDVVDLRDGTYFAELDILLNGSRTRVDCRPSDAIALALRADVPIFVSEDVLRRAAEDRLRPNMDENAARRPTDAASAMAREETARRDVRRRAGQPPWADGEAGSPINVEQISRVREAMGDQRAAKHKADQATDPSADQATDRPRDQHDLEEQLAELLRSLDPETKYRM</sequence>
<feature type="compositionally biased region" description="Basic and acidic residues" evidence="1">
    <location>
        <begin position="136"/>
        <end position="146"/>
    </location>
</feature>
<dbReference type="Pfam" id="PF02577">
    <property type="entry name" value="BFN_dom"/>
    <property type="match status" value="1"/>
</dbReference>
<dbReference type="PANTHER" id="PTHR15160">
    <property type="entry name" value="VON HIPPEL-LINDAU PROTEIN"/>
    <property type="match status" value="1"/>
</dbReference>
<name>B8DRJ3_NITV9</name>
<dbReference type="HOGENOM" id="CLU_096111_1_1_7"/>
<protein>
    <recommendedName>
        <fullName evidence="2">BFN domain-containing protein</fullName>
    </recommendedName>
</protein>
<reference evidence="3" key="1">
    <citation type="submission" date="2008-10" db="EMBL/GenBank/DDBJ databases">
        <title>Complete sequence of Desulfovibrio vulgaris str. 'Miyazaki F'.</title>
        <authorList>
            <person name="Lucas S."/>
            <person name="Copeland A."/>
            <person name="Lapidus A."/>
            <person name="Glavina del Rio T."/>
            <person name="Dalin E."/>
            <person name="Tice H."/>
            <person name="Bruce D."/>
            <person name="Goodwin L."/>
            <person name="Pitluck S."/>
            <person name="Sims D."/>
            <person name="Brettin T."/>
            <person name="Detter J.C."/>
            <person name="Han C."/>
            <person name="Larimer F."/>
            <person name="Land M."/>
            <person name="Hauser L."/>
            <person name="Kyrpides N."/>
            <person name="Mikhailova N."/>
            <person name="Hazen T.C."/>
            <person name="Richardson P."/>
        </authorList>
    </citation>
    <scope>NUCLEOTIDE SEQUENCE</scope>
    <source>
        <strain evidence="3">Miyazaki F</strain>
    </source>
</reference>
<dbReference type="PROSITE" id="PS51658">
    <property type="entry name" value="BFN"/>
    <property type="match status" value="1"/>
</dbReference>
<organism evidence="3">
    <name type="scientific">Nitratidesulfovibrio vulgaris (strain DSM 19637 / Miyazaki F)</name>
    <name type="common">Desulfovibrio vulgaris</name>
    <dbReference type="NCBI Taxonomy" id="883"/>
    <lineage>
        <taxon>Bacteria</taxon>
        <taxon>Pseudomonadati</taxon>
        <taxon>Thermodesulfobacteriota</taxon>
        <taxon>Desulfovibrionia</taxon>
        <taxon>Desulfovibrionales</taxon>
        <taxon>Desulfovibrionaceae</taxon>
        <taxon>Nitratidesulfovibrio</taxon>
    </lineage>
</organism>
<dbReference type="eggNOG" id="COG1259">
    <property type="taxonomic scope" value="Bacteria"/>
</dbReference>
<dbReference type="STRING" id="883.DvMF_1331"/>
<feature type="domain" description="BFN" evidence="2">
    <location>
        <begin position="1"/>
        <end position="132"/>
    </location>
</feature>
<feature type="compositionally biased region" description="Basic and acidic residues" evidence="1">
    <location>
        <begin position="186"/>
        <end position="204"/>
    </location>
</feature>
<accession>B8DRJ3</accession>
<evidence type="ECO:0000313" key="3">
    <source>
        <dbReference type="EMBL" id="ACL08280.1"/>
    </source>
</evidence>
<dbReference type="KEGG" id="dvm:DvMF_1331"/>
<dbReference type="InterPro" id="IPR036104">
    <property type="entry name" value="BFN_sf"/>
</dbReference>
<dbReference type="GO" id="GO:0004518">
    <property type="term" value="F:nuclease activity"/>
    <property type="evidence" value="ECO:0007669"/>
    <property type="project" value="InterPro"/>
</dbReference>
<gene>
    <name evidence="3" type="ordered locus">DvMF_1331</name>
</gene>
<dbReference type="SUPFAM" id="SSF103256">
    <property type="entry name" value="Hypothetical protein TM0160"/>
    <property type="match status" value="1"/>
</dbReference>
<dbReference type="InterPro" id="IPR003729">
    <property type="entry name" value="Bi_nuclease_dom"/>
</dbReference>
<dbReference type="PANTHER" id="PTHR15160:SF1">
    <property type="entry name" value="VON HIPPEL-LINDAU DISEASE TUMOR SUPPRESSOR"/>
    <property type="match status" value="1"/>
</dbReference>